<evidence type="ECO:0000259" key="5">
    <source>
        <dbReference type="Pfam" id="PF00884"/>
    </source>
</evidence>
<proteinExistence type="inferred from homology"/>
<dbReference type="PANTHER" id="PTHR42693:SF53">
    <property type="entry name" value="ENDO-4-O-SULFATASE"/>
    <property type="match status" value="1"/>
</dbReference>
<dbReference type="GO" id="GO:0004065">
    <property type="term" value="F:arylsulfatase activity"/>
    <property type="evidence" value="ECO:0007669"/>
    <property type="project" value="UniProtKB-EC"/>
</dbReference>
<feature type="transmembrane region" description="Helical" evidence="4">
    <location>
        <begin position="155"/>
        <end position="175"/>
    </location>
</feature>
<feature type="transmembrane region" description="Helical" evidence="4">
    <location>
        <begin position="73"/>
        <end position="97"/>
    </location>
</feature>
<accession>A0A5B9VYY2</accession>
<keyword evidence="4" id="KW-1133">Transmembrane helix</keyword>
<evidence type="ECO:0000313" key="6">
    <source>
        <dbReference type="EMBL" id="QEH32840.1"/>
    </source>
</evidence>
<protein>
    <submittedName>
        <fullName evidence="6">Arylsulfatase</fullName>
        <ecNumber evidence="6">3.1.6.1</ecNumber>
    </submittedName>
</protein>
<keyword evidence="4" id="KW-0472">Membrane</keyword>
<dbReference type="RefSeq" id="WP_210420435.1">
    <property type="nucleotide sequence ID" value="NZ_CP042997.1"/>
</dbReference>
<feature type="transmembrane region" description="Helical" evidence="4">
    <location>
        <begin position="31"/>
        <end position="53"/>
    </location>
</feature>
<dbReference type="SUPFAM" id="SSF53649">
    <property type="entry name" value="Alkaline phosphatase-like"/>
    <property type="match status" value="1"/>
</dbReference>
<evidence type="ECO:0000256" key="4">
    <source>
        <dbReference type="SAM" id="Phobius"/>
    </source>
</evidence>
<reference evidence="6 7" key="1">
    <citation type="submission" date="2019-08" db="EMBL/GenBank/DDBJ databases">
        <title>Deep-cultivation of Planctomycetes and their phenomic and genomic characterization uncovers novel biology.</title>
        <authorList>
            <person name="Wiegand S."/>
            <person name="Jogler M."/>
            <person name="Boedeker C."/>
            <person name="Pinto D."/>
            <person name="Vollmers J."/>
            <person name="Rivas-Marin E."/>
            <person name="Kohn T."/>
            <person name="Peeters S.H."/>
            <person name="Heuer A."/>
            <person name="Rast P."/>
            <person name="Oberbeckmann S."/>
            <person name="Bunk B."/>
            <person name="Jeske O."/>
            <person name="Meyerdierks A."/>
            <person name="Storesund J.E."/>
            <person name="Kallscheuer N."/>
            <person name="Luecker S."/>
            <person name="Lage O.M."/>
            <person name="Pohl T."/>
            <person name="Merkel B.J."/>
            <person name="Hornburger P."/>
            <person name="Mueller R.-W."/>
            <person name="Bruemmer F."/>
            <person name="Labrenz M."/>
            <person name="Spormann A.M."/>
            <person name="Op den Camp H."/>
            <person name="Overmann J."/>
            <person name="Amann R."/>
            <person name="Jetten M.S.M."/>
            <person name="Mascher T."/>
            <person name="Medema M.H."/>
            <person name="Devos D.P."/>
            <person name="Kaster A.-K."/>
            <person name="Ovreas L."/>
            <person name="Rohde M."/>
            <person name="Galperin M.Y."/>
            <person name="Jogler C."/>
        </authorList>
    </citation>
    <scope>NUCLEOTIDE SEQUENCE [LARGE SCALE GENOMIC DNA]</scope>
    <source>
        <strain evidence="6 7">OJF2</strain>
    </source>
</reference>
<name>A0A5B9VYY2_9BACT</name>
<feature type="domain" description="Sulfatase N-terminal" evidence="5">
    <location>
        <begin position="196"/>
        <end position="540"/>
    </location>
</feature>
<dbReference type="EMBL" id="CP042997">
    <property type="protein sequence ID" value="QEH32840.1"/>
    <property type="molecule type" value="Genomic_DNA"/>
</dbReference>
<evidence type="ECO:0000256" key="2">
    <source>
        <dbReference type="ARBA" id="ARBA00022801"/>
    </source>
</evidence>
<feature type="transmembrane region" description="Helical" evidence="4">
    <location>
        <begin position="125"/>
        <end position="143"/>
    </location>
</feature>
<sequence length="665" mass="72790">MIESCTPVAEPDAVAKTPPTRPDAPVAPGPLGLVALAAWCGLLAGSLEALAFAVRKRFFDVNQFLWTTRHYGWLLPVANLVVFLGLGLMLAAAVLLLGGRIRWWAARILGTATLLPAFWAASPRIYGVAGVLLAAGCAARLVPMAERREARFRRVVGMTFPVLILIPVAVGTTIWQRDARGGLQASASPSPPPGTPNVLLIVLDTVAAEHLSVYGYPRRTSPTLEELAARGIRFDRAVATASWTLPSHASLFTGRWPHELSAGWNTPLDGTHPTLAEALGRRGFATAGFVGNRWYCSRDSGLARGFAVYHDDSFPRLTALGRSELVGRPMQGLQAASRLLEDWLGVSALSPAVDALARLLIVNRRQAADIHRELVAWLESRPQPDRPFFAFLNLYDAHYPYEIPEPGIHRFRSRARAERDANLLRDWISLVKRAPTAEQVELGRDFYDDCVADLDERLGRLLDDLARRSVLDRTWLIVTADHGESFGEQPGVFWHGTSLYQAQVHVPLIIVPPGGLSEPLTVPAAVSLRDLPATILDVLGRAPGGDTLPGESLARLWGPEGTRRGDPTPAVSRALSEVVPLDAFGADPSEWVHAPRWPIVGLTEAGWSYIRREKEGTEALHDLAKDPRQRDDLAADPSLRPRLEEMHRDADRLTEGPLSPSRFRP</sequence>
<evidence type="ECO:0000256" key="1">
    <source>
        <dbReference type="ARBA" id="ARBA00008779"/>
    </source>
</evidence>
<dbReference type="KEGG" id="agv:OJF2_13240"/>
<dbReference type="InterPro" id="IPR017850">
    <property type="entry name" value="Alkaline_phosphatase_core_sf"/>
</dbReference>
<dbReference type="Pfam" id="PF00884">
    <property type="entry name" value="Sulfatase"/>
    <property type="match status" value="1"/>
</dbReference>
<dbReference type="Gene3D" id="3.40.720.10">
    <property type="entry name" value="Alkaline Phosphatase, subunit A"/>
    <property type="match status" value="1"/>
</dbReference>
<organism evidence="6 7">
    <name type="scientific">Aquisphaera giovannonii</name>
    <dbReference type="NCBI Taxonomy" id="406548"/>
    <lineage>
        <taxon>Bacteria</taxon>
        <taxon>Pseudomonadati</taxon>
        <taxon>Planctomycetota</taxon>
        <taxon>Planctomycetia</taxon>
        <taxon>Isosphaerales</taxon>
        <taxon>Isosphaeraceae</taxon>
        <taxon>Aquisphaera</taxon>
    </lineage>
</organism>
<dbReference type="Proteomes" id="UP000324233">
    <property type="component" value="Chromosome"/>
</dbReference>
<dbReference type="InterPro" id="IPR000917">
    <property type="entry name" value="Sulfatase_N"/>
</dbReference>
<dbReference type="InterPro" id="IPR050738">
    <property type="entry name" value="Sulfatase"/>
</dbReference>
<dbReference type="AlphaFoldDB" id="A0A5B9VYY2"/>
<evidence type="ECO:0000313" key="7">
    <source>
        <dbReference type="Proteomes" id="UP000324233"/>
    </source>
</evidence>
<keyword evidence="4" id="KW-0812">Transmembrane</keyword>
<evidence type="ECO:0000256" key="3">
    <source>
        <dbReference type="SAM" id="MobiDB-lite"/>
    </source>
</evidence>
<dbReference type="EC" id="3.1.6.1" evidence="6"/>
<dbReference type="PANTHER" id="PTHR42693">
    <property type="entry name" value="ARYLSULFATASE FAMILY MEMBER"/>
    <property type="match status" value="1"/>
</dbReference>
<keyword evidence="2 6" id="KW-0378">Hydrolase</keyword>
<feature type="region of interest" description="Disordered" evidence="3">
    <location>
        <begin position="1"/>
        <end position="22"/>
    </location>
</feature>
<gene>
    <name evidence="6" type="ORF">OJF2_13240</name>
</gene>
<dbReference type="CDD" id="cd16148">
    <property type="entry name" value="sulfatase_like"/>
    <property type="match status" value="1"/>
</dbReference>
<comment type="similarity">
    <text evidence="1">Belongs to the sulfatase family.</text>
</comment>
<feature type="region of interest" description="Disordered" evidence="3">
    <location>
        <begin position="625"/>
        <end position="665"/>
    </location>
</feature>
<feature type="compositionally biased region" description="Basic and acidic residues" evidence="3">
    <location>
        <begin position="625"/>
        <end position="654"/>
    </location>
</feature>
<keyword evidence="7" id="KW-1185">Reference proteome</keyword>